<accession>M8C171</accession>
<reference evidence="4" key="1">
    <citation type="submission" date="2015-06" db="UniProtKB">
        <authorList>
            <consortium name="EnsemblPlants"/>
        </authorList>
    </citation>
    <scope>IDENTIFICATION</scope>
</reference>
<evidence type="ECO:0000256" key="1">
    <source>
        <dbReference type="ARBA" id="ARBA00004877"/>
    </source>
</evidence>
<dbReference type="PANTHER" id="PTHR13778">
    <property type="entry name" value="GLYCOSYLTRANSFERASE 8 DOMAIN-CONTAINING PROTEIN"/>
    <property type="match status" value="1"/>
</dbReference>
<dbReference type="PANTHER" id="PTHR13778:SF47">
    <property type="entry name" value="LIPOPOLYSACCHARIDE 1,3-GALACTOSYLTRANSFERASE"/>
    <property type="match status" value="1"/>
</dbReference>
<organism evidence="4">
    <name type="scientific">Aegilops tauschii</name>
    <name type="common">Tausch's goatgrass</name>
    <name type="synonym">Aegilops squarrosa</name>
    <dbReference type="NCBI Taxonomy" id="37682"/>
    <lineage>
        <taxon>Eukaryota</taxon>
        <taxon>Viridiplantae</taxon>
        <taxon>Streptophyta</taxon>
        <taxon>Embryophyta</taxon>
        <taxon>Tracheophyta</taxon>
        <taxon>Spermatophyta</taxon>
        <taxon>Magnoliopsida</taxon>
        <taxon>Liliopsida</taxon>
        <taxon>Poales</taxon>
        <taxon>Poaceae</taxon>
        <taxon>BOP clade</taxon>
        <taxon>Pooideae</taxon>
        <taxon>Triticodae</taxon>
        <taxon>Triticeae</taxon>
        <taxon>Triticinae</taxon>
        <taxon>Aegilops</taxon>
    </lineage>
</organism>
<keyword evidence="2" id="KW-0328">Glycosyltransferase</keyword>
<evidence type="ECO:0000256" key="3">
    <source>
        <dbReference type="ARBA" id="ARBA00022679"/>
    </source>
</evidence>
<dbReference type="GO" id="GO:0016757">
    <property type="term" value="F:glycosyltransferase activity"/>
    <property type="evidence" value="ECO:0007669"/>
    <property type="project" value="UniProtKB-KW"/>
</dbReference>
<dbReference type="InterPro" id="IPR050748">
    <property type="entry name" value="Glycosyltrans_8_dom-fam"/>
</dbReference>
<proteinExistence type="predicted"/>
<evidence type="ECO:0000313" key="4">
    <source>
        <dbReference type="EnsemblPlants" id="EMT27984"/>
    </source>
</evidence>
<comment type="pathway">
    <text evidence="1">Glycan metabolism; pectin biosynthesis.</text>
</comment>
<evidence type="ECO:0000256" key="2">
    <source>
        <dbReference type="ARBA" id="ARBA00022676"/>
    </source>
</evidence>
<dbReference type="GO" id="GO:0005794">
    <property type="term" value="C:Golgi apparatus"/>
    <property type="evidence" value="ECO:0007669"/>
    <property type="project" value="TreeGrafter"/>
</dbReference>
<dbReference type="AlphaFoldDB" id="M8C171"/>
<protein>
    <submittedName>
        <fullName evidence="4">Uncharacterized protein</fullName>
    </submittedName>
</protein>
<dbReference type="EnsemblPlants" id="EMT27984">
    <property type="protein sequence ID" value="EMT27984"/>
    <property type="gene ID" value="F775_19316"/>
</dbReference>
<sequence>MGKFGGRDLAFILWILEIYSIGSPNDLSHEVETVDVYSSISCLDLRTLAVLTNSTLSSSSDPHHVSFNFVIPEGGNDQVPYYKIKAVLPDSNITVTSQKRIKDKLNLATPEGNFFALFPNELSPIVIARALSRTRYVYISADSMIKGCEFFDELGIVPWKILSMKIQLLNTKGITCHVQVYSKVAFSQHLQVTSCEMSLLRTQGKIEDLVRIDLGSYAVGASEDCSSRLGDYISMDVLNAVQRTAPRGLLHHTETFDKDTCLLDFDVLLVEPRNIKRNLIDSVAFWTKAVNLANQRYMITPFRFLPNIHFRDSVMLAMTLAFYDDYLKLPTNWKRADANTDILYYDGPKNVCAEDGLQHQEKGSGEIWQHYLGPKSDSVLST</sequence>
<keyword evidence="3" id="KW-0808">Transferase</keyword>
<name>M8C171_AEGTA</name>